<comment type="caution">
    <text evidence="3">The sequence shown here is derived from an EMBL/GenBank/DDBJ whole genome shotgun (WGS) entry which is preliminary data.</text>
</comment>
<name>A0ABS2R162_9BACI</name>
<feature type="region of interest" description="Disordered" evidence="1">
    <location>
        <begin position="259"/>
        <end position="280"/>
    </location>
</feature>
<evidence type="ECO:0008006" key="5">
    <source>
        <dbReference type="Google" id="ProtNLM"/>
    </source>
</evidence>
<proteinExistence type="predicted"/>
<feature type="transmembrane region" description="Helical" evidence="2">
    <location>
        <begin position="69"/>
        <end position="88"/>
    </location>
</feature>
<protein>
    <recommendedName>
        <fullName evidence="5">DUF5668 domain-containing protein</fullName>
    </recommendedName>
</protein>
<gene>
    <name evidence="3" type="ORF">JOC94_000323</name>
</gene>
<keyword evidence="2" id="KW-0472">Membrane</keyword>
<accession>A0ABS2R162</accession>
<organism evidence="3 4">
    <name type="scientific">Siminovitchia thermophila</name>
    <dbReference type="NCBI Taxonomy" id="1245522"/>
    <lineage>
        <taxon>Bacteria</taxon>
        <taxon>Bacillati</taxon>
        <taxon>Bacillota</taxon>
        <taxon>Bacilli</taxon>
        <taxon>Bacillales</taxon>
        <taxon>Bacillaceae</taxon>
        <taxon>Siminovitchia</taxon>
    </lineage>
</organism>
<feature type="transmembrane region" description="Helical" evidence="2">
    <location>
        <begin position="39"/>
        <end position="57"/>
    </location>
</feature>
<keyword evidence="4" id="KW-1185">Reference proteome</keyword>
<reference evidence="3 4" key="1">
    <citation type="submission" date="2021-01" db="EMBL/GenBank/DDBJ databases">
        <title>Genomic Encyclopedia of Type Strains, Phase IV (KMG-IV): sequencing the most valuable type-strain genomes for metagenomic binning, comparative biology and taxonomic classification.</title>
        <authorList>
            <person name="Goeker M."/>
        </authorList>
    </citation>
    <scope>NUCLEOTIDE SEQUENCE [LARGE SCALE GENOMIC DNA]</scope>
    <source>
        <strain evidence="3 4">DSM 105453</strain>
    </source>
</reference>
<keyword evidence="2" id="KW-1133">Transmembrane helix</keyword>
<evidence type="ECO:0000313" key="4">
    <source>
        <dbReference type="Proteomes" id="UP000823485"/>
    </source>
</evidence>
<dbReference type="Proteomes" id="UP000823485">
    <property type="component" value="Unassembled WGS sequence"/>
</dbReference>
<evidence type="ECO:0000256" key="2">
    <source>
        <dbReference type="SAM" id="Phobius"/>
    </source>
</evidence>
<evidence type="ECO:0000256" key="1">
    <source>
        <dbReference type="SAM" id="MobiDB-lite"/>
    </source>
</evidence>
<keyword evidence="2" id="KW-0812">Transmembrane</keyword>
<dbReference type="EMBL" id="JAFBFH010000001">
    <property type="protein sequence ID" value="MBM7713357.1"/>
    <property type="molecule type" value="Genomic_DNA"/>
</dbReference>
<evidence type="ECO:0000313" key="3">
    <source>
        <dbReference type="EMBL" id="MBM7713357.1"/>
    </source>
</evidence>
<dbReference type="RefSeq" id="WP_205178073.1">
    <property type="nucleotide sequence ID" value="NZ_JAFBFH010000001.1"/>
</dbReference>
<feature type="compositionally biased region" description="Basic and acidic residues" evidence="1">
    <location>
        <begin position="264"/>
        <end position="275"/>
    </location>
</feature>
<sequence>MRMCRVGSFSMGAALLLLGLFLLLTQVFQWDPGYVLLSWWPTLLIILGLEILIYLRIAKKENAVVQYDFISIIFIGLIGTAGIAMVLAHSTGILAVAEQVMKAEVRTENLPKYEETSLVGVKRIVVDSWSYPLNIEGTQEQHVSLFGTYEEEKANETSSPSIKEVSDYALVEKKGDTLFIKMKELPYHRFSEHLTAEATLLVPAGMKLEVNAENHMIKASPRQMENDWKIKGAGVVEVKAEKSANMNISVQNIHSLGQGDWENVQDKSNERENRGEYGPLSATMTIGKGAHTLTIVGAGAVNVH</sequence>